<keyword evidence="2" id="KW-1185">Reference proteome</keyword>
<sequence>MTGDYRTSIAMVEMASKWTQTGHSAWCDLCHFRTKQPVPSVTVTKFWDVYYCADLQREGRESYKDAMLTVGKPEGRLHNKQKLLMVYGDVQTRHKQYGES</sequence>
<accession>A0ABD0K7G4</accession>
<protein>
    <submittedName>
        <fullName evidence="1">Uncharacterized protein</fullName>
    </submittedName>
</protein>
<organism evidence="1 2">
    <name type="scientific">Batillaria attramentaria</name>
    <dbReference type="NCBI Taxonomy" id="370345"/>
    <lineage>
        <taxon>Eukaryota</taxon>
        <taxon>Metazoa</taxon>
        <taxon>Spiralia</taxon>
        <taxon>Lophotrochozoa</taxon>
        <taxon>Mollusca</taxon>
        <taxon>Gastropoda</taxon>
        <taxon>Caenogastropoda</taxon>
        <taxon>Sorbeoconcha</taxon>
        <taxon>Cerithioidea</taxon>
        <taxon>Batillariidae</taxon>
        <taxon>Batillaria</taxon>
    </lineage>
</organism>
<dbReference type="Proteomes" id="UP001519460">
    <property type="component" value="Unassembled WGS sequence"/>
</dbReference>
<evidence type="ECO:0000313" key="1">
    <source>
        <dbReference type="EMBL" id="KAK7482878.1"/>
    </source>
</evidence>
<comment type="caution">
    <text evidence="1">The sequence shown here is derived from an EMBL/GenBank/DDBJ whole genome shotgun (WGS) entry which is preliminary data.</text>
</comment>
<evidence type="ECO:0000313" key="2">
    <source>
        <dbReference type="Proteomes" id="UP001519460"/>
    </source>
</evidence>
<dbReference type="EMBL" id="JACVVK020000237">
    <property type="protein sequence ID" value="KAK7482878.1"/>
    <property type="molecule type" value="Genomic_DNA"/>
</dbReference>
<name>A0ABD0K7G4_9CAEN</name>
<gene>
    <name evidence="1" type="ORF">BaRGS_00025911</name>
</gene>
<proteinExistence type="predicted"/>
<reference evidence="1 2" key="1">
    <citation type="journal article" date="2023" name="Sci. Data">
        <title>Genome assembly of the Korean intertidal mud-creeper Batillaria attramentaria.</title>
        <authorList>
            <person name="Patra A.K."/>
            <person name="Ho P.T."/>
            <person name="Jun S."/>
            <person name="Lee S.J."/>
            <person name="Kim Y."/>
            <person name="Won Y.J."/>
        </authorList>
    </citation>
    <scope>NUCLEOTIDE SEQUENCE [LARGE SCALE GENOMIC DNA]</scope>
    <source>
        <strain evidence="1">Wonlab-2016</strain>
    </source>
</reference>
<dbReference type="AlphaFoldDB" id="A0ABD0K7G4"/>